<dbReference type="PRINTS" id="PR00260">
    <property type="entry name" value="CHEMTRNSDUCR"/>
</dbReference>
<dbReference type="RefSeq" id="WP_088708048.1">
    <property type="nucleotide sequence ID" value="NZ_LSTO01000001.1"/>
</dbReference>
<reference evidence="8 9" key="1">
    <citation type="submission" date="2016-02" db="EMBL/GenBank/DDBJ databases">
        <authorList>
            <person name="Wen L."/>
            <person name="He K."/>
            <person name="Yang H."/>
        </authorList>
    </citation>
    <scope>NUCLEOTIDE SEQUENCE [LARGE SCALE GENOMIC DNA]</scope>
    <source>
        <strain evidence="8 9">TSA40</strain>
    </source>
</reference>
<dbReference type="EMBL" id="LSTO01000001">
    <property type="protein sequence ID" value="OWW21195.1"/>
    <property type="molecule type" value="Genomic_DNA"/>
</dbReference>
<keyword evidence="5" id="KW-0472">Membrane</keyword>
<feature type="domain" description="Methyl-accepting transducer" evidence="6">
    <location>
        <begin position="269"/>
        <end position="498"/>
    </location>
</feature>
<name>A0A254TF79_9BURK</name>
<evidence type="ECO:0000313" key="9">
    <source>
        <dbReference type="Proteomes" id="UP000197535"/>
    </source>
</evidence>
<organism evidence="8 9">
    <name type="scientific">Noviherbaspirillum denitrificans</name>
    <dbReference type="NCBI Taxonomy" id="1968433"/>
    <lineage>
        <taxon>Bacteria</taxon>
        <taxon>Pseudomonadati</taxon>
        <taxon>Pseudomonadota</taxon>
        <taxon>Betaproteobacteria</taxon>
        <taxon>Burkholderiales</taxon>
        <taxon>Oxalobacteraceae</taxon>
        <taxon>Noviherbaspirillum</taxon>
    </lineage>
</organism>
<evidence type="ECO:0000259" key="6">
    <source>
        <dbReference type="PROSITE" id="PS50111"/>
    </source>
</evidence>
<keyword evidence="2" id="KW-0488">Methylation</keyword>
<accession>A0A254TF79</accession>
<dbReference type="Pfam" id="PF00672">
    <property type="entry name" value="HAMP"/>
    <property type="match status" value="1"/>
</dbReference>
<sequence length="528" mass="55635">MHFSNLKIGTKLGLGFGFVITLLCGIVVLAVFNLTRLHAGGDKIVKQDWIKAKLASSALDNVRGSIARVFQIVTETDDAQLSTARQRLKANIDTYQEALRESARLAYRAEGKAILGRAEESSKKYLASIDRVMRLKDEGKIEDARRIALSETYEALHLLAADVRAFYELQQKLVEESATQMDETFDLARAEVVGLGLVALLAGVLFAWLITRAIVVPLGIAVRVARTVASGDLTSTIVPGSKDEAGELLHALRDMNASLANIVTEVRDGTAAISAASEQIAAGNMDLSSRTEQQASSLEETASSMEELTVTVKQNADSARLASELAASATEAALQGGTVVSQVVSTMEAINTSASKIADITAVIDGIAFQTNILALNAAVEAARAGEQGRGFAVVATEVRSLAQRSASAAKEIKQLIGDSVDRVEDGNRLVGAAGETMQEIVARVQRVNGIVGEIASASDEQRAGIEQVNDAIGQMDQVTQQNAALVEQAAAAAQAMSERAGSLAALVSKFRTGGTADVSPRMLTGAA</sequence>
<dbReference type="InterPro" id="IPR047347">
    <property type="entry name" value="YvaQ-like_sensor"/>
</dbReference>
<dbReference type="GO" id="GO:0005886">
    <property type="term" value="C:plasma membrane"/>
    <property type="evidence" value="ECO:0007669"/>
    <property type="project" value="TreeGrafter"/>
</dbReference>
<dbReference type="InterPro" id="IPR003660">
    <property type="entry name" value="HAMP_dom"/>
</dbReference>
<dbReference type="CDD" id="cd19411">
    <property type="entry name" value="MCP2201-like_sensor"/>
    <property type="match status" value="1"/>
</dbReference>
<dbReference type="Pfam" id="PF00015">
    <property type="entry name" value="MCPsignal"/>
    <property type="match status" value="1"/>
</dbReference>
<evidence type="ECO:0000313" key="8">
    <source>
        <dbReference type="EMBL" id="OWW21195.1"/>
    </source>
</evidence>
<dbReference type="InterPro" id="IPR004090">
    <property type="entry name" value="Chemotax_Me-accpt_rcpt"/>
</dbReference>
<comment type="subcellular location">
    <subcellularLocation>
        <location evidence="1">Membrane</location>
    </subcellularLocation>
</comment>
<dbReference type="PROSITE" id="PS50885">
    <property type="entry name" value="HAMP"/>
    <property type="match status" value="1"/>
</dbReference>
<dbReference type="GO" id="GO:0006935">
    <property type="term" value="P:chemotaxis"/>
    <property type="evidence" value="ECO:0007669"/>
    <property type="project" value="InterPro"/>
</dbReference>
<feature type="domain" description="HAMP" evidence="7">
    <location>
        <begin position="212"/>
        <end position="264"/>
    </location>
</feature>
<gene>
    <name evidence="8" type="ORF">AYR66_18655</name>
</gene>
<keyword evidence="5" id="KW-0812">Transmembrane</keyword>
<evidence type="ECO:0000256" key="3">
    <source>
        <dbReference type="ARBA" id="ARBA00029447"/>
    </source>
</evidence>
<dbReference type="PROSITE" id="PS50111">
    <property type="entry name" value="CHEMOTAXIS_TRANSDUC_2"/>
    <property type="match status" value="1"/>
</dbReference>
<dbReference type="FunFam" id="1.10.287.950:FF:000001">
    <property type="entry name" value="Methyl-accepting chemotaxis sensory transducer"/>
    <property type="match status" value="1"/>
</dbReference>
<keyword evidence="9" id="KW-1185">Reference proteome</keyword>
<evidence type="ECO:0000259" key="7">
    <source>
        <dbReference type="PROSITE" id="PS50885"/>
    </source>
</evidence>
<dbReference type="SUPFAM" id="SSF58104">
    <property type="entry name" value="Methyl-accepting chemotaxis protein (MCP) signaling domain"/>
    <property type="match status" value="1"/>
</dbReference>
<dbReference type="PANTHER" id="PTHR43531:SF14">
    <property type="entry name" value="METHYL-ACCEPTING CHEMOTAXIS PROTEIN I-RELATED"/>
    <property type="match status" value="1"/>
</dbReference>
<dbReference type="GO" id="GO:0004888">
    <property type="term" value="F:transmembrane signaling receptor activity"/>
    <property type="evidence" value="ECO:0007669"/>
    <property type="project" value="InterPro"/>
</dbReference>
<dbReference type="InterPro" id="IPR004089">
    <property type="entry name" value="MCPsignal_dom"/>
</dbReference>
<protein>
    <submittedName>
        <fullName evidence="8">Chemotaxis protein</fullName>
    </submittedName>
</protein>
<evidence type="ECO:0000256" key="1">
    <source>
        <dbReference type="ARBA" id="ARBA00004370"/>
    </source>
</evidence>
<dbReference type="InterPro" id="IPR051310">
    <property type="entry name" value="MCP_chemotaxis"/>
</dbReference>
<feature type="transmembrane region" description="Helical" evidence="5">
    <location>
        <begin position="12"/>
        <end position="34"/>
    </location>
</feature>
<proteinExistence type="inferred from homology"/>
<dbReference type="SMART" id="SM00283">
    <property type="entry name" value="MA"/>
    <property type="match status" value="1"/>
</dbReference>
<dbReference type="Gene3D" id="1.10.287.950">
    <property type="entry name" value="Methyl-accepting chemotaxis protein"/>
    <property type="match status" value="1"/>
</dbReference>
<comment type="similarity">
    <text evidence="3">Belongs to the methyl-accepting chemotaxis (MCP) protein family.</text>
</comment>
<dbReference type="PANTHER" id="PTHR43531">
    <property type="entry name" value="PROTEIN ICFG"/>
    <property type="match status" value="1"/>
</dbReference>
<dbReference type="Proteomes" id="UP000197535">
    <property type="component" value="Unassembled WGS sequence"/>
</dbReference>
<dbReference type="Pfam" id="PF12729">
    <property type="entry name" value="4HB_MCP_1"/>
    <property type="match status" value="1"/>
</dbReference>
<evidence type="ECO:0000256" key="4">
    <source>
        <dbReference type="PROSITE-ProRule" id="PRU00284"/>
    </source>
</evidence>
<dbReference type="CDD" id="cd06225">
    <property type="entry name" value="HAMP"/>
    <property type="match status" value="1"/>
</dbReference>
<dbReference type="OrthoDB" id="8576332at2"/>
<evidence type="ECO:0000256" key="2">
    <source>
        <dbReference type="ARBA" id="ARBA00022481"/>
    </source>
</evidence>
<evidence type="ECO:0000256" key="5">
    <source>
        <dbReference type="SAM" id="Phobius"/>
    </source>
</evidence>
<dbReference type="InterPro" id="IPR024478">
    <property type="entry name" value="HlyB_4HB_MCP"/>
</dbReference>
<keyword evidence="4" id="KW-0807">Transducer</keyword>
<dbReference type="CDD" id="cd11386">
    <property type="entry name" value="MCP_signal"/>
    <property type="match status" value="1"/>
</dbReference>
<dbReference type="SMART" id="SM00304">
    <property type="entry name" value="HAMP"/>
    <property type="match status" value="1"/>
</dbReference>
<keyword evidence="5" id="KW-1133">Transmembrane helix</keyword>
<feature type="transmembrane region" description="Helical" evidence="5">
    <location>
        <begin position="190"/>
        <end position="210"/>
    </location>
</feature>
<dbReference type="AlphaFoldDB" id="A0A254TF79"/>
<comment type="caution">
    <text evidence="8">The sequence shown here is derived from an EMBL/GenBank/DDBJ whole genome shotgun (WGS) entry which is preliminary data.</text>
</comment>
<dbReference type="GO" id="GO:0007165">
    <property type="term" value="P:signal transduction"/>
    <property type="evidence" value="ECO:0007669"/>
    <property type="project" value="UniProtKB-KW"/>
</dbReference>